<feature type="transmembrane region" description="Helical" evidence="1">
    <location>
        <begin position="55"/>
        <end position="80"/>
    </location>
</feature>
<name>A0A1L9U9F9_ASPBC</name>
<dbReference type="InterPro" id="IPR010775">
    <property type="entry name" value="DUF1365"/>
</dbReference>
<dbReference type="AlphaFoldDB" id="A0A1L9U9F9"/>
<dbReference type="STRING" id="767769.A0A1L9U9F9"/>
<feature type="transmembrane region" description="Helical" evidence="1">
    <location>
        <begin position="21"/>
        <end position="43"/>
    </location>
</feature>
<organism evidence="2 3">
    <name type="scientific">Aspergillus brasiliensis (strain CBS 101740 / IMI 381727 / IBT 21946)</name>
    <dbReference type="NCBI Taxonomy" id="767769"/>
    <lineage>
        <taxon>Eukaryota</taxon>
        <taxon>Fungi</taxon>
        <taxon>Dikarya</taxon>
        <taxon>Ascomycota</taxon>
        <taxon>Pezizomycotina</taxon>
        <taxon>Eurotiomycetes</taxon>
        <taxon>Eurotiomycetidae</taxon>
        <taxon>Eurotiales</taxon>
        <taxon>Aspergillaceae</taxon>
        <taxon>Aspergillus</taxon>
        <taxon>Aspergillus subgen. Circumdati</taxon>
    </lineage>
</organism>
<sequence length="623" mass="71029">MYSTRSIQCMSRGSMLSVLRNSLPSITVDGILLHATLFTSILIFNLEGWRGLLNFILATFAAILALAPLGLLGFLVLVSFGPRGIESLSKHGQTVIGKPMLFPITLDHTRLSPIRNKFIFDVLFVGVPVGLSCRIGRLLSIDAEDTNQEERTEGSSVLTSLGSYFSSWLSFDSVRYLHRGDSTLNLQDKLHKFLREQNEDPAKWPYAYMLSVPRFLWWERSVVTWWYLYSRNKELDTVIMEINNSFDEKRNVLYKVRRTKANVGSAEGNIQQALGVKEEYIDVDKRVCSLTPQREPYAYKAHWKKEIFASPFEKVGETIISTFMDPVAPASWSENRSLSNTTTLSPSGTPKMIARLWCKVPPIDPSQASSVQIFRLLLIWTVNITLTTPRILYTAIRIHVTNLMRMSERPDIRPGSEPRRATKGERALEHFFREYLRHCVASYPDDLEVTYIPCKSVSETNSTIRSRPGSESKDPMRLTVQPMDPGFYSRIANSPNARIAMAKETEPGRSPADTLASPVLASDIPLLLKLFDVADKENKNHNEACSRRSPFVFWLRRWLTPSFMDVFVCNFLPPRTQDDYVSDLIQLWVEKLTWNYLSMQQIYSLVKAAALQCAICWLLLRVV</sequence>
<dbReference type="PANTHER" id="PTHR33973">
    <property type="entry name" value="OS07G0153300 PROTEIN"/>
    <property type="match status" value="1"/>
</dbReference>
<keyword evidence="3" id="KW-1185">Reference proteome</keyword>
<keyword evidence="1" id="KW-0472">Membrane</keyword>
<dbReference type="EMBL" id="KV878691">
    <property type="protein sequence ID" value="OJJ68278.1"/>
    <property type="molecule type" value="Genomic_DNA"/>
</dbReference>
<evidence type="ECO:0000313" key="3">
    <source>
        <dbReference type="Proteomes" id="UP000184499"/>
    </source>
</evidence>
<gene>
    <name evidence="2" type="ORF">ASPBRDRAFT_210166</name>
</gene>
<protein>
    <submittedName>
        <fullName evidence="2">Uncharacterized protein</fullName>
    </submittedName>
</protein>
<dbReference type="PANTHER" id="PTHR33973:SF4">
    <property type="entry name" value="OS07G0153300 PROTEIN"/>
    <property type="match status" value="1"/>
</dbReference>
<dbReference type="RefSeq" id="XP_067475527.1">
    <property type="nucleotide sequence ID" value="XM_067621891.1"/>
</dbReference>
<dbReference type="Proteomes" id="UP000184499">
    <property type="component" value="Unassembled WGS sequence"/>
</dbReference>
<keyword evidence="1" id="KW-0812">Transmembrane</keyword>
<keyword evidence="1" id="KW-1133">Transmembrane helix</keyword>
<dbReference type="VEuPathDB" id="FungiDB:ASPBRDRAFT_210166"/>
<accession>A0A1L9U9F9</accession>
<dbReference type="OrthoDB" id="3340520at2759"/>
<reference evidence="3" key="1">
    <citation type="journal article" date="2017" name="Genome Biol.">
        <title>Comparative genomics reveals high biological diversity and specific adaptations in the industrially and medically important fungal genus Aspergillus.</title>
        <authorList>
            <person name="de Vries R.P."/>
            <person name="Riley R."/>
            <person name="Wiebenga A."/>
            <person name="Aguilar-Osorio G."/>
            <person name="Amillis S."/>
            <person name="Uchima C.A."/>
            <person name="Anderluh G."/>
            <person name="Asadollahi M."/>
            <person name="Askin M."/>
            <person name="Barry K."/>
            <person name="Battaglia E."/>
            <person name="Bayram O."/>
            <person name="Benocci T."/>
            <person name="Braus-Stromeyer S.A."/>
            <person name="Caldana C."/>
            <person name="Canovas D."/>
            <person name="Cerqueira G.C."/>
            <person name="Chen F."/>
            <person name="Chen W."/>
            <person name="Choi C."/>
            <person name="Clum A."/>
            <person name="Dos Santos R.A."/>
            <person name="Damasio A.R."/>
            <person name="Diallinas G."/>
            <person name="Emri T."/>
            <person name="Fekete E."/>
            <person name="Flipphi M."/>
            <person name="Freyberg S."/>
            <person name="Gallo A."/>
            <person name="Gournas C."/>
            <person name="Habgood R."/>
            <person name="Hainaut M."/>
            <person name="Harispe M.L."/>
            <person name="Henrissat B."/>
            <person name="Hilden K.S."/>
            <person name="Hope R."/>
            <person name="Hossain A."/>
            <person name="Karabika E."/>
            <person name="Karaffa L."/>
            <person name="Karanyi Z."/>
            <person name="Krasevec N."/>
            <person name="Kuo A."/>
            <person name="Kusch H."/>
            <person name="LaButti K."/>
            <person name="Lagendijk E.L."/>
            <person name="Lapidus A."/>
            <person name="Levasseur A."/>
            <person name="Lindquist E."/>
            <person name="Lipzen A."/>
            <person name="Logrieco A.F."/>
            <person name="MacCabe A."/>
            <person name="Maekelae M.R."/>
            <person name="Malavazi I."/>
            <person name="Melin P."/>
            <person name="Meyer V."/>
            <person name="Mielnichuk N."/>
            <person name="Miskei M."/>
            <person name="Molnar A.P."/>
            <person name="Mule G."/>
            <person name="Ngan C.Y."/>
            <person name="Orejas M."/>
            <person name="Orosz E."/>
            <person name="Ouedraogo J.P."/>
            <person name="Overkamp K.M."/>
            <person name="Park H.-S."/>
            <person name="Perrone G."/>
            <person name="Piumi F."/>
            <person name="Punt P.J."/>
            <person name="Ram A.F."/>
            <person name="Ramon A."/>
            <person name="Rauscher S."/>
            <person name="Record E."/>
            <person name="Riano-Pachon D.M."/>
            <person name="Robert V."/>
            <person name="Roehrig J."/>
            <person name="Ruller R."/>
            <person name="Salamov A."/>
            <person name="Salih N.S."/>
            <person name="Samson R.A."/>
            <person name="Sandor E."/>
            <person name="Sanguinetti M."/>
            <person name="Schuetze T."/>
            <person name="Sepcic K."/>
            <person name="Shelest E."/>
            <person name="Sherlock G."/>
            <person name="Sophianopoulou V."/>
            <person name="Squina F.M."/>
            <person name="Sun H."/>
            <person name="Susca A."/>
            <person name="Todd R.B."/>
            <person name="Tsang A."/>
            <person name="Unkles S.E."/>
            <person name="van de Wiele N."/>
            <person name="van Rossen-Uffink D."/>
            <person name="Oliveira J.V."/>
            <person name="Vesth T.C."/>
            <person name="Visser J."/>
            <person name="Yu J.-H."/>
            <person name="Zhou M."/>
            <person name="Andersen M.R."/>
            <person name="Archer D.B."/>
            <person name="Baker S.E."/>
            <person name="Benoit I."/>
            <person name="Brakhage A.A."/>
            <person name="Braus G.H."/>
            <person name="Fischer R."/>
            <person name="Frisvad J.C."/>
            <person name="Goldman G.H."/>
            <person name="Houbraken J."/>
            <person name="Oakley B."/>
            <person name="Pocsi I."/>
            <person name="Scazzocchio C."/>
            <person name="Seiboth B."/>
            <person name="vanKuyk P.A."/>
            <person name="Wortman J."/>
            <person name="Dyer P.S."/>
            <person name="Grigoriev I.V."/>
        </authorList>
    </citation>
    <scope>NUCLEOTIDE SEQUENCE [LARGE SCALE GENOMIC DNA]</scope>
    <source>
        <strain evidence="3">CBS 101740 / IMI 381727 / IBT 21946</strain>
    </source>
</reference>
<evidence type="ECO:0000256" key="1">
    <source>
        <dbReference type="SAM" id="Phobius"/>
    </source>
</evidence>
<dbReference type="GeneID" id="93574379"/>
<dbReference type="Pfam" id="PF07103">
    <property type="entry name" value="DUF1365"/>
    <property type="match status" value="1"/>
</dbReference>
<dbReference type="OMA" id="TYIPCKS"/>
<evidence type="ECO:0000313" key="2">
    <source>
        <dbReference type="EMBL" id="OJJ68278.1"/>
    </source>
</evidence>
<proteinExistence type="predicted"/>